<dbReference type="InterPro" id="IPR020904">
    <property type="entry name" value="Sc_DH/Rdtase_CS"/>
</dbReference>
<keyword evidence="3" id="KW-0560">Oxidoreductase</keyword>
<evidence type="ECO:0000256" key="1">
    <source>
        <dbReference type="ARBA" id="ARBA00006484"/>
    </source>
</evidence>
<dbReference type="FunFam" id="3.40.50.720:FF:000338">
    <property type="entry name" value="3-oxoacyl-ACP reductase FabG"/>
    <property type="match status" value="1"/>
</dbReference>
<dbReference type="SUPFAM" id="SSF51735">
    <property type="entry name" value="NAD(P)-binding Rossmann-fold domains"/>
    <property type="match status" value="1"/>
</dbReference>
<comment type="caution">
    <text evidence="3">The sequence shown here is derived from an EMBL/GenBank/DDBJ whole genome shotgun (WGS) entry which is preliminary data.</text>
</comment>
<keyword evidence="4" id="KW-1185">Reference proteome</keyword>
<dbReference type="AlphaFoldDB" id="A0A841BPB1"/>
<dbReference type="Gene3D" id="3.40.50.720">
    <property type="entry name" value="NAD(P)-binding Rossmann-like Domain"/>
    <property type="match status" value="2"/>
</dbReference>
<dbReference type="PRINTS" id="PR00080">
    <property type="entry name" value="SDRFAMILY"/>
</dbReference>
<organism evidence="3 4">
    <name type="scientific">Allocatelliglobosispora scoriae</name>
    <dbReference type="NCBI Taxonomy" id="643052"/>
    <lineage>
        <taxon>Bacteria</taxon>
        <taxon>Bacillati</taxon>
        <taxon>Actinomycetota</taxon>
        <taxon>Actinomycetes</taxon>
        <taxon>Micromonosporales</taxon>
        <taxon>Micromonosporaceae</taxon>
        <taxon>Allocatelliglobosispora</taxon>
    </lineage>
</organism>
<dbReference type="PANTHER" id="PTHR42760">
    <property type="entry name" value="SHORT-CHAIN DEHYDROGENASES/REDUCTASES FAMILY MEMBER"/>
    <property type="match status" value="1"/>
</dbReference>
<dbReference type="PANTHER" id="PTHR42760:SF78">
    <property type="entry name" value="3-OXOACYL-[ACYL-CARRIER-PROTEIN] REDUCTASE [NADH]"/>
    <property type="match status" value="1"/>
</dbReference>
<dbReference type="EMBL" id="JACHMN010000002">
    <property type="protein sequence ID" value="MBB5870917.1"/>
    <property type="molecule type" value="Genomic_DNA"/>
</dbReference>
<dbReference type="RefSeq" id="WP_184838629.1">
    <property type="nucleotide sequence ID" value="NZ_JACHMN010000002.1"/>
</dbReference>
<accession>A0A841BPB1</accession>
<dbReference type="SMART" id="SM00822">
    <property type="entry name" value="PKS_KR"/>
    <property type="match status" value="1"/>
</dbReference>
<name>A0A841BPB1_9ACTN</name>
<evidence type="ECO:0000313" key="4">
    <source>
        <dbReference type="Proteomes" id="UP000587527"/>
    </source>
</evidence>
<evidence type="ECO:0000313" key="3">
    <source>
        <dbReference type="EMBL" id="MBB5870917.1"/>
    </source>
</evidence>
<feature type="domain" description="Ketoreductase" evidence="2">
    <location>
        <begin position="200"/>
        <end position="381"/>
    </location>
</feature>
<evidence type="ECO:0000259" key="2">
    <source>
        <dbReference type="SMART" id="SM00822"/>
    </source>
</evidence>
<dbReference type="PRINTS" id="PR00081">
    <property type="entry name" value="GDHRDH"/>
</dbReference>
<dbReference type="InterPro" id="IPR036291">
    <property type="entry name" value="NAD(P)-bd_dom_sf"/>
</dbReference>
<protein>
    <submittedName>
        <fullName evidence="3">3-oxoacyl-[acyl-carrier protein] reductase</fullName>
        <ecNumber evidence="3">1.1.1.100</ecNumber>
    </submittedName>
</protein>
<reference evidence="3 4" key="1">
    <citation type="submission" date="2020-08" db="EMBL/GenBank/DDBJ databases">
        <title>Sequencing the genomes of 1000 actinobacteria strains.</title>
        <authorList>
            <person name="Klenk H.-P."/>
        </authorList>
    </citation>
    <scope>NUCLEOTIDE SEQUENCE [LARGE SCALE GENOMIC DNA]</scope>
    <source>
        <strain evidence="3 4">DSM 45362</strain>
    </source>
</reference>
<dbReference type="GO" id="GO:0004316">
    <property type="term" value="F:3-oxoacyl-[acyl-carrier-protein] reductase (NADPH) activity"/>
    <property type="evidence" value="ECO:0007669"/>
    <property type="project" value="UniProtKB-EC"/>
</dbReference>
<gene>
    <name evidence="3" type="ORF">F4553_004296</name>
</gene>
<dbReference type="InterPro" id="IPR057326">
    <property type="entry name" value="KR_dom"/>
</dbReference>
<dbReference type="Pfam" id="PF13561">
    <property type="entry name" value="adh_short_C2"/>
    <property type="match status" value="1"/>
</dbReference>
<sequence>MSDRYASFARSGAGKALVKRLGLPDPPKLRRYREGSALIEGPVLVAGSGRLAEGLAAVLPTGTVEVVAGARLGALIIDATSIVKIADLRELYEIGHPHARSLMPSGRVIVLGAVPLAAQSGEDYEAAVVAQALEGFTRSVGKEFGRGSTAQLVRVAADAGVDEVRSTIEFLLSGKSAYVSGQVITVGAAEVGTDSDLSGKIALVTGAARGIGAAIARTLARDGAHVVCLDVPAAGDALAVVANEVRGSAYQLDLNSEGAASRLVDHLKSRHGRVDVVVHNAGITRDKTLGKMSPEQWDQVLGVNLAAPVEVTRALLAAELIPSGGRVIGVASIAGIAGNRGQTNYAASKAGIIGWVRALAPALAAQGITVNAVAPGFIETAMTAKMPMVTREAGRRMNSLAQGGLPIDVAETIAWFAAPGAAGVTGNVVRVCGQMLLGA</sequence>
<proteinExistence type="inferred from homology"/>
<dbReference type="InterPro" id="IPR002347">
    <property type="entry name" value="SDR_fam"/>
</dbReference>
<dbReference type="NCBIfam" id="NF006110">
    <property type="entry name" value="PRK08261.1"/>
    <property type="match status" value="1"/>
</dbReference>
<dbReference type="Proteomes" id="UP000587527">
    <property type="component" value="Unassembled WGS sequence"/>
</dbReference>
<dbReference type="EC" id="1.1.1.100" evidence="3"/>
<dbReference type="PROSITE" id="PS00061">
    <property type="entry name" value="ADH_SHORT"/>
    <property type="match status" value="1"/>
</dbReference>
<comment type="similarity">
    <text evidence="1">Belongs to the short-chain dehydrogenases/reductases (SDR) family.</text>
</comment>